<proteinExistence type="predicted"/>
<feature type="region of interest" description="Disordered" evidence="1">
    <location>
        <begin position="27"/>
        <end position="61"/>
    </location>
</feature>
<feature type="compositionally biased region" description="Pro residues" evidence="1">
    <location>
        <begin position="48"/>
        <end position="58"/>
    </location>
</feature>
<protein>
    <submittedName>
        <fullName evidence="2">Ribonuclease E</fullName>
        <ecNumber evidence="2">3.1.26.12</ecNumber>
    </submittedName>
</protein>
<gene>
    <name evidence="2" type="primary">rne_2</name>
    <name evidence="2" type="ORF">NCTC11112_04912</name>
</gene>
<organism evidence="2 3">
    <name type="scientific">Escherichia coli</name>
    <dbReference type="NCBI Taxonomy" id="562"/>
    <lineage>
        <taxon>Bacteria</taxon>
        <taxon>Pseudomonadati</taxon>
        <taxon>Pseudomonadota</taxon>
        <taxon>Gammaproteobacteria</taxon>
        <taxon>Enterobacterales</taxon>
        <taxon>Enterobacteriaceae</taxon>
        <taxon>Escherichia</taxon>
    </lineage>
</organism>
<dbReference type="GO" id="GO:0008995">
    <property type="term" value="F:ribonuclease E activity"/>
    <property type="evidence" value="ECO:0007669"/>
    <property type="project" value="UniProtKB-EC"/>
</dbReference>
<reference evidence="2 3" key="1">
    <citation type="submission" date="2018-06" db="EMBL/GenBank/DDBJ databases">
        <authorList>
            <consortium name="Pathogen Informatics"/>
            <person name="Doyle S."/>
        </authorList>
    </citation>
    <scope>NUCLEOTIDE SEQUENCE [LARGE SCALE GENOMIC DNA]</scope>
    <source>
        <strain evidence="2 3">NCTC11112</strain>
    </source>
</reference>
<dbReference type="EMBL" id="UGAW01000001">
    <property type="protein sequence ID" value="STG54335.1"/>
    <property type="molecule type" value="Genomic_DNA"/>
</dbReference>
<dbReference type="Proteomes" id="UP000254817">
    <property type="component" value="Unassembled WGS sequence"/>
</dbReference>
<name>A0A376MWJ5_ECOLX</name>
<accession>A0A376MWJ5</accession>
<evidence type="ECO:0000256" key="1">
    <source>
        <dbReference type="SAM" id="MobiDB-lite"/>
    </source>
</evidence>
<evidence type="ECO:0000313" key="3">
    <source>
        <dbReference type="Proteomes" id="UP000254817"/>
    </source>
</evidence>
<sequence>MRKGEETPTLSYMLPKLHEEAMALPSEEEFAERKRPEQPALATFAMPDVPPAPTPAEPAAPVVAPAPKAATATPASPAQPGLLSRFFGALKALFQRW</sequence>
<evidence type="ECO:0000313" key="2">
    <source>
        <dbReference type="EMBL" id="STG54335.1"/>
    </source>
</evidence>
<dbReference type="EC" id="3.1.26.12" evidence="2"/>
<dbReference type="AlphaFoldDB" id="A0A376MWJ5"/>
<keyword evidence="2" id="KW-0378">Hydrolase</keyword>